<organism evidence="2 3">
    <name type="scientific">Xylaria arbuscula</name>
    <dbReference type="NCBI Taxonomy" id="114810"/>
    <lineage>
        <taxon>Eukaryota</taxon>
        <taxon>Fungi</taxon>
        <taxon>Dikarya</taxon>
        <taxon>Ascomycota</taxon>
        <taxon>Pezizomycotina</taxon>
        <taxon>Sordariomycetes</taxon>
        <taxon>Xylariomycetidae</taxon>
        <taxon>Xylariales</taxon>
        <taxon>Xylariaceae</taxon>
        <taxon>Xylaria</taxon>
    </lineage>
</organism>
<name>A0A9W8NCK8_9PEZI</name>
<accession>A0A9W8NCK8</accession>
<keyword evidence="3" id="KW-1185">Reference proteome</keyword>
<evidence type="ECO:0000313" key="2">
    <source>
        <dbReference type="EMBL" id="KAJ3567972.1"/>
    </source>
</evidence>
<dbReference type="EMBL" id="JANPWZ010001183">
    <property type="protein sequence ID" value="KAJ3567972.1"/>
    <property type="molecule type" value="Genomic_DNA"/>
</dbReference>
<sequence>MDHRYLPSDSSASRPYRWLVTGLTRALASNPVTESDLVAAGSSSEQRLRWDFLDDFRHEDLSERRSRRSQPTTEASGSDPDVVERPHSSMITGRPPPDEIIEMSGLASEKLGFVEKAKEFVAEEARDANGQLSEGVIEARAHGM</sequence>
<dbReference type="Proteomes" id="UP001148614">
    <property type="component" value="Unassembled WGS sequence"/>
</dbReference>
<comment type="caution">
    <text evidence="2">The sequence shown here is derived from an EMBL/GenBank/DDBJ whole genome shotgun (WGS) entry which is preliminary data.</text>
</comment>
<evidence type="ECO:0000313" key="3">
    <source>
        <dbReference type="Proteomes" id="UP001148614"/>
    </source>
</evidence>
<feature type="region of interest" description="Disordered" evidence="1">
    <location>
        <begin position="60"/>
        <end position="99"/>
    </location>
</feature>
<gene>
    <name evidence="2" type="ORF">NPX13_g6584</name>
</gene>
<dbReference type="AlphaFoldDB" id="A0A9W8NCK8"/>
<proteinExistence type="predicted"/>
<reference evidence="2" key="1">
    <citation type="submission" date="2022-07" db="EMBL/GenBank/DDBJ databases">
        <title>Genome Sequence of Xylaria arbuscula.</title>
        <authorList>
            <person name="Buettner E."/>
        </authorList>
    </citation>
    <scope>NUCLEOTIDE SEQUENCE</scope>
    <source>
        <strain evidence="2">VT107</strain>
    </source>
</reference>
<protein>
    <submittedName>
        <fullName evidence="2">Uncharacterized protein</fullName>
    </submittedName>
</protein>
<evidence type="ECO:0000256" key="1">
    <source>
        <dbReference type="SAM" id="MobiDB-lite"/>
    </source>
</evidence>